<evidence type="ECO:0000256" key="8">
    <source>
        <dbReference type="ARBA" id="ARBA00022989"/>
    </source>
</evidence>
<keyword evidence="8 11" id="KW-1133">Transmembrane helix</keyword>
<keyword evidence="4" id="KW-1003">Cell membrane</keyword>
<keyword evidence="3" id="KW-0813">Transport</keyword>
<evidence type="ECO:0000256" key="2">
    <source>
        <dbReference type="ARBA" id="ARBA00006555"/>
    </source>
</evidence>
<dbReference type="GO" id="GO:0015031">
    <property type="term" value="P:protein transport"/>
    <property type="evidence" value="ECO:0007669"/>
    <property type="project" value="UniProtKB-KW"/>
</dbReference>
<dbReference type="GO" id="GO:0030288">
    <property type="term" value="C:outer membrane-bounded periplasmic space"/>
    <property type="evidence" value="ECO:0007669"/>
    <property type="project" value="InterPro"/>
</dbReference>
<keyword evidence="14" id="KW-1185">Reference proteome</keyword>
<evidence type="ECO:0000256" key="3">
    <source>
        <dbReference type="ARBA" id="ARBA00022448"/>
    </source>
</evidence>
<keyword evidence="9 11" id="KW-0472">Membrane</keyword>
<feature type="compositionally biased region" description="Pro residues" evidence="10">
    <location>
        <begin position="89"/>
        <end position="104"/>
    </location>
</feature>
<feature type="transmembrane region" description="Helical" evidence="11">
    <location>
        <begin position="40"/>
        <end position="58"/>
    </location>
</feature>
<dbReference type="PROSITE" id="PS52015">
    <property type="entry name" value="TONB_CTD"/>
    <property type="match status" value="1"/>
</dbReference>
<dbReference type="NCBIfam" id="TIGR01352">
    <property type="entry name" value="tonB_Cterm"/>
    <property type="match status" value="1"/>
</dbReference>
<organism evidence="13 14">
    <name type="scientific">Parapedobacter composti</name>
    <dbReference type="NCBI Taxonomy" id="623281"/>
    <lineage>
        <taxon>Bacteria</taxon>
        <taxon>Pseudomonadati</taxon>
        <taxon>Bacteroidota</taxon>
        <taxon>Sphingobacteriia</taxon>
        <taxon>Sphingobacteriales</taxon>
        <taxon>Sphingobacteriaceae</taxon>
        <taxon>Parapedobacter</taxon>
    </lineage>
</organism>
<comment type="similarity">
    <text evidence="2">Belongs to the TonB family.</text>
</comment>
<evidence type="ECO:0000256" key="6">
    <source>
        <dbReference type="ARBA" id="ARBA00022692"/>
    </source>
</evidence>
<sequence>MWYPKQDIFSQHWLDIVFAGRNKQYGAYVLRRNAAKHANLALFIASTAFVASLLPPLIKSRYFPDGTSQALSPLKEKVTTMDLLPPPPINPTVPEPPAAAPPAPRTKQVRMPPPVVVKADQVTEEPPSVATLKLATPGPQTLEGDPKAAIHIDLPVGDGKGDAQVTEAGTDSDLPFTSVEIPPLFPGGMDAFLAYVQKNYRYPPQAMEIGINGQVILQFVVERDGSLTDIRVLRDLGFGTGEEAMRLLKASPKWSPGVQNGRPVRVTYQLSIGLAISP</sequence>
<dbReference type="RefSeq" id="WP_090971152.1">
    <property type="nucleotide sequence ID" value="NZ_FOLL01000002.1"/>
</dbReference>
<dbReference type="OrthoDB" id="649093at2"/>
<evidence type="ECO:0000256" key="4">
    <source>
        <dbReference type="ARBA" id="ARBA00022475"/>
    </source>
</evidence>
<dbReference type="GO" id="GO:0031992">
    <property type="term" value="F:energy transducer activity"/>
    <property type="evidence" value="ECO:0007669"/>
    <property type="project" value="InterPro"/>
</dbReference>
<comment type="subcellular location">
    <subcellularLocation>
        <location evidence="1">Cell inner membrane</location>
        <topology evidence="1">Single-pass membrane protein</topology>
        <orientation evidence="1">Periplasmic side</orientation>
    </subcellularLocation>
</comment>
<protein>
    <submittedName>
        <fullName evidence="13">Protein TonB</fullName>
    </submittedName>
</protein>
<keyword evidence="7" id="KW-0653">Protein transport</keyword>
<proteinExistence type="inferred from homology"/>
<evidence type="ECO:0000256" key="9">
    <source>
        <dbReference type="ARBA" id="ARBA00023136"/>
    </source>
</evidence>
<dbReference type="Gene3D" id="3.30.1150.10">
    <property type="match status" value="1"/>
</dbReference>
<reference evidence="13 14" key="1">
    <citation type="submission" date="2016-10" db="EMBL/GenBank/DDBJ databases">
        <authorList>
            <person name="de Groot N.N."/>
        </authorList>
    </citation>
    <scope>NUCLEOTIDE SEQUENCE [LARGE SCALE GENOMIC DNA]</scope>
    <source>
        <strain evidence="13 14">DSM 22900</strain>
    </source>
</reference>
<evidence type="ECO:0000259" key="12">
    <source>
        <dbReference type="PROSITE" id="PS52015"/>
    </source>
</evidence>
<evidence type="ECO:0000256" key="10">
    <source>
        <dbReference type="SAM" id="MobiDB-lite"/>
    </source>
</evidence>
<dbReference type="SUPFAM" id="SSF74653">
    <property type="entry name" value="TolA/TonB C-terminal domain"/>
    <property type="match status" value="1"/>
</dbReference>
<keyword evidence="6 11" id="KW-0812">Transmembrane</keyword>
<accession>A0A1I1F231</accession>
<evidence type="ECO:0000313" key="14">
    <source>
        <dbReference type="Proteomes" id="UP000199577"/>
    </source>
</evidence>
<gene>
    <name evidence="13" type="ORF">SAMN05421747_10258</name>
</gene>
<feature type="domain" description="TonB C-terminal" evidence="12">
    <location>
        <begin position="187"/>
        <end position="278"/>
    </location>
</feature>
<feature type="region of interest" description="Disordered" evidence="10">
    <location>
        <begin position="89"/>
        <end position="109"/>
    </location>
</feature>
<dbReference type="EMBL" id="FOLL01000002">
    <property type="protein sequence ID" value="SFB91220.1"/>
    <property type="molecule type" value="Genomic_DNA"/>
</dbReference>
<dbReference type="PANTHER" id="PTHR33446">
    <property type="entry name" value="PROTEIN TONB-RELATED"/>
    <property type="match status" value="1"/>
</dbReference>
<dbReference type="InterPro" id="IPR003538">
    <property type="entry name" value="TonB"/>
</dbReference>
<dbReference type="GO" id="GO:0098797">
    <property type="term" value="C:plasma membrane protein complex"/>
    <property type="evidence" value="ECO:0007669"/>
    <property type="project" value="TreeGrafter"/>
</dbReference>
<evidence type="ECO:0000256" key="7">
    <source>
        <dbReference type="ARBA" id="ARBA00022927"/>
    </source>
</evidence>
<dbReference type="InterPro" id="IPR006260">
    <property type="entry name" value="TonB/TolA_C"/>
</dbReference>
<dbReference type="Pfam" id="PF03544">
    <property type="entry name" value="TonB_C"/>
    <property type="match status" value="1"/>
</dbReference>
<dbReference type="GO" id="GO:0055085">
    <property type="term" value="P:transmembrane transport"/>
    <property type="evidence" value="ECO:0007669"/>
    <property type="project" value="InterPro"/>
</dbReference>
<dbReference type="PANTHER" id="PTHR33446:SF2">
    <property type="entry name" value="PROTEIN TONB"/>
    <property type="match status" value="1"/>
</dbReference>
<evidence type="ECO:0000256" key="11">
    <source>
        <dbReference type="SAM" id="Phobius"/>
    </source>
</evidence>
<dbReference type="AlphaFoldDB" id="A0A1I1F231"/>
<keyword evidence="5" id="KW-0997">Cell inner membrane</keyword>
<dbReference type="Proteomes" id="UP000199577">
    <property type="component" value="Unassembled WGS sequence"/>
</dbReference>
<dbReference type="PRINTS" id="PR01374">
    <property type="entry name" value="TONBPROTEIN"/>
</dbReference>
<dbReference type="InterPro" id="IPR051045">
    <property type="entry name" value="TonB-dependent_transducer"/>
</dbReference>
<evidence type="ECO:0000313" key="13">
    <source>
        <dbReference type="EMBL" id="SFB91220.1"/>
    </source>
</evidence>
<evidence type="ECO:0000256" key="1">
    <source>
        <dbReference type="ARBA" id="ARBA00004383"/>
    </source>
</evidence>
<dbReference type="GO" id="GO:0015891">
    <property type="term" value="P:siderophore transport"/>
    <property type="evidence" value="ECO:0007669"/>
    <property type="project" value="InterPro"/>
</dbReference>
<dbReference type="STRING" id="623281.SAMN05421747_10258"/>
<name>A0A1I1F231_9SPHI</name>
<dbReference type="InterPro" id="IPR037682">
    <property type="entry name" value="TonB_C"/>
</dbReference>
<evidence type="ECO:0000256" key="5">
    <source>
        <dbReference type="ARBA" id="ARBA00022519"/>
    </source>
</evidence>